<dbReference type="EMBL" id="LAZR01056474">
    <property type="protein sequence ID" value="KKK74111.1"/>
    <property type="molecule type" value="Genomic_DNA"/>
</dbReference>
<organism evidence="1">
    <name type="scientific">marine sediment metagenome</name>
    <dbReference type="NCBI Taxonomy" id="412755"/>
    <lineage>
        <taxon>unclassified sequences</taxon>
        <taxon>metagenomes</taxon>
        <taxon>ecological metagenomes</taxon>
    </lineage>
</organism>
<accession>A0A0F9APH2</accession>
<proteinExistence type="predicted"/>
<dbReference type="AlphaFoldDB" id="A0A0F9APH2"/>
<comment type="caution">
    <text evidence="1">The sequence shown here is derived from an EMBL/GenBank/DDBJ whole genome shotgun (WGS) entry which is preliminary data.</text>
</comment>
<gene>
    <name evidence="1" type="ORF">LCGC14_2887010</name>
</gene>
<sequence length="99" mass="11600">MTMKQKEIDIQKALGTLPLWKRIELGEVKLEVVREVTDKDTTLTSTLFKCGDLYLWMDGAADNLMNPVAIDWVIKEFLRKAKESITEKELMYYKNKEKE</sequence>
<protein>
    <submittedName>
        <fullName evidence="1">Uncharacterized protein</fullName>
    </submittedName>
</protein>
<reference evidence="1" key="1">
    <citation type="journal article" date="2015" name="Nature">
        <title>Complex archaea that bridge the gap between prokaryotes and eukaryotes.</title>
        <authorList>
            <person name="Spang A."/>
            <person name="Saw J.H."/>
            <person name="Jorgensen S.L."/>
            <person name="Zaremba-Niedzwiedzka K."/>
            <person name="Martijn J."/>
            <person name="Lind A.E."/>
            <person name="van Eijk R."/>
            <person name="Schleper C."/>
            <person name="Guy L."/>
            <person name="Ettema T.J."/>
        </authorList>
    </citation>
    <scope>NUCLEOTIDE SEQUENCE</scope>
</reference>
<evidence type="ECO:0000313" key="1">
    <source>
        <dbReference type="EMBL" id="KKK74111.1"/>
    </source>
</evidence>
<name>A0A0F9APH2_9ZZZZ</name>